<keyword evidence="2" id="KW-1185">Reference proteome</keyword>
<name>U4KMM2_9MOLU</name>
<dbReference type="HOGENOM" id="CLU_051344_0_0_14"/>
<sequence>MYQLEDIKNKIYNQGRDLEVALFNHYFLEDDREMVSYALSIYQNEDGGFGHGLEPDNTNPDSSSFQTSYALELLVNIGYKSTTLDEFTKEMVDSAVHFLKTQLTDDLWLATIPSNNEASCAIWWKHQQGVNSFLENPTVSIVGTLLQLLDETDDFYQTLVKLQTKYYHHFLSTKVEDKHLLACYIHFYQGLKVTNRFDLEPFYKKLSNEIKESIDGVDLWNEGYVTTPFSYPLYEETYGIDVKLIQQNLDFLEKTYVHNHWNINFTWMNEDEGFDVQAIKWQAIITIHNLRLIKKYQEAVVF</sequence>
<dbReference type="Proteomes" id="UP000032737">
    <property type="component" value="Chromosome"/>
</dbReference>
<gene>
    <name evidence="1" type="ORF">BN85303450</name>
</gene>
<dbReference type="Gene3D" id="1.50.10.20">
    <property type="match status" value="1"/>
</dbReference>
<organism evidence="1 2">
    <name type="scientific">Acholeplasma brassicae</name>
    <dbReference type="NCBI Taxonomy" id="61635"/>
    <lineage>
        <taxon>Bacteria</taxon>
        <taxon>Bacillati</taxon>
        <taxon>Mycoplasmatota</taxon>
        <taxon>Mollicutes</taxon>
        <taxon>Acholeplasmatales</taxon>
        <taxon>Acholeplasmataceae</taxon>
        <taxon>Acholeplasma</taxon>
    </lineage>
</organism>
<evidence type="ECO:0000313" key="2">
    <source>
        <dbReference type="Proteomes" id="UP000032737"/>
    </source>
</evidence>
<accession>U4KMM2</accession>
<dbReference type="KEGG" id="abra:BN85303450"/>
<dbReference type="AlphaFoldDB" id="U4KMM2"/>
<evidence type="ECO:0000313" key="1">
    <source>
        <dbReference type="EMBL" id="CCV65366.1"/>
    </source>
</evidence>
<dbReference type="InterPro" id="IPR008930">
    <property type="entry name" value="Terpenoid_cyclase/PrenylTrfase"/>
</dbReference>
<dbReference type="SUPFAM" id="SSF48239">
    <property type="entry name" value="Terpenoid cyclases/Protein prenyltransferases"/>
    <property type="match status" value="1"/>
</dbReference>
<dbReference type="RefSeq" id="WP_030004227.1">
    <property type="nucleotide sequence ID" value="NC_022549.1"/>
</dbReference>
<reference evidence="1 2" key="1">
    <citation type="journal article" date="2013" name="J. Mol. Microbiol. Biotechnol.">
        <title>Analysis of the Complete Genomes of Acholeplasma brassicae , A. palmae and A. laidlawii and Their Comparison to the Obligate Parasites from ' Candidatus Phytoplasma'.</title>
        <authorList>
            <person name="Kube M."/>
            <person name="Siewert C."/>
            <person name="Migdoll A.M."/>
            <person name="Duduk B."/>
            <person name="Holz S."/>
            <person name="Rabus R."/>
            <person name="Seemuller E."/>
            <person name="Mitrovic J."/>
            <person name="Muller I."/>
            <person name="Buttner C."/>
            <person name="Reinhardt R."/>
        </authorList>
    </citation>
    <scope>NUCLEOTIDE SEQUENCE [LARGE SCALE GENOMIC DNA]</scope>
    <source>
        <strain evidence="2">0502</strain>
    </source>
</reference>
<dbReference type="EMBL" id="FO681348">
    <property type="protein sequence ID" value="CCV65366.1"/>
    <property type="molecule type" value="Genomic_DNA"/>
</dbReference>
<proteinExistence type="predicted"/>
<protein>
    <submittedName>
        <fullName evidence="1">Uncharacterized protein</fullName>
    </submittedName>
</protein>
<dbReference type="STRING" id="61635.BN85303450"/>
<dbReference type="OrthoDB" id="3286086at2"/>